<name>D2A1B0_TRICA</name>
<keyword evidence="3" id="KW-1185">Reference proteome</keyword>
<reference evidence="2 3" key="1">
    <citation type="journal article" date="2008" name="Nature">
        <title>The genome of the model beetle and pest Tribolium castaneum.</title>
        <authorList>
            <consortium name="Tribolium Genome Sequencing Consortium"/>
            <person name="Richards S."/>
            <person name="Gibbs R.A."/>
            <person name="Weinstock G.M."/>
            <person name="Brown S.J."/>
            <person name="Denell R."/>
            <person name="Beeman R.W."/>
            <person name="Gibbs R."/>
            <person name="Beeman R.W."/>
            <person name="Brown S.J."/>
            <person name="Bucher G."/>
            <person name="Friedrich M."/>
            <person name="Grimmelikhuijzen C.J."/>
            <person name="Klingler M."/>
            <person name="Lorenzen M."/>
            <person name="Richards S."/>
            <person name="Roth S."/>
            <person name="Schroder R."/>
            <person name="Tautz D."/>
            <person name="Zdobnov E.M."/>
            <person name="Muzny D."/>
            <person name="Gibbs R.A."/>
            <person name="Weinstock G.M."/>
            <person name="Attaway T."/>
            <person name="Bell S."/>
            <person name="Buhay C.J."/>
            <person name="Chandrabose M.N."/>
            <person name="Chavez D."/>
            <person name="Clerk-Blankenburg K.P."/>
            <person name="Cree A."/>
            <person name="Dao M."/>
            <person name="Davis C."/>
            <person name="Chacko J."/>
            <person name="Dinh H."/>
            <person name="Dugan-Rocha S."/>
            <person name="Fowler G."/>
            <person name="Garner T.T."/>
            <person name="Garnes J."/>
            <person name="Gnirke A."/>
            <person name="Hawes A."/>
            <person name="Hernandez J."/>
            <person name="Hines S."/>
            <person name="Holder M."/>
            <person name="Hume J."/>
            <person name="Jhangiani S.N."/>
            <person name="Joshi V."/>
            <person name="Khan Z.M."/>
            <person name="Jackson L."/>
            <person name="Kovar C."/>
            <person name="Kowis A."/>
            <person name="Lee S."/>
            <person name="Lewis L.R."/>
            <person name="Margolis J."/>
            <person name="Morgan M."/>
            <person name="Nazareth L.V."/>
            <person name="Nguyen N."/>
            <person name="Okwuonu G."/>
            <person name="Parker D."/>
            <person name="Richards S."/>
            <person name="Ruiz S.J."/>
            <person name="Santibanez J."/>
            <person name="Savard J."/>
            <person name="Scherer S.E."/>
            <person name="Schneider B."/>
            <person name="Sodergren E."/>
            <person name="Tautz D."/>
            <person name="Vattahil S."/>
            <person name="Villasana D."/>
            <person name="White C.S."/>
            <person name="Wright R."/>
            <person name="Park Y."/>
            <person name="Beeman R.W."/>
            <person name="Lord J."/>
            <person name="Oppert B."/>
            <person name="Lorenzen M."/>
            <person name="Brown S."/>
            <person name="Wang L."/>
            <person name="Savard J."/>
            <person name="Tautz D."/>
            <person name="Richards S."/>
            <person name="Weinstock G."/>
            <person name="Gibbs R.A."/>
            <person name="Liu Y."/>
            <person name="Worley K."/>
            <person name="Weinstock G."/>
            <person name="Elsik C.G."/>
            <person name="Reese J.T."/>
            <person name="Elhaik E."/>
            <person name="Landan G."/>
            <person name="Graur D."/>
            <person name="Arensburger P."/>
            <person name="Atkinson P."/>
            <person name="Beeman R.W."/>
            <person name="Beidler J."/>
            <person name="Brown S.J."/>
            <person name="Demuth J.P."/>
            <person name="Drury D.W."/>
            <person name="Du Y.Z."/>
            <person name="Fujiwara H."/>
            <person name="Lorenzen M."/>
            <person name="Maselli V."/>
            <person name="Osanai M."/>
            <person name="Park Y."/>
            <person name="Robertson H.M."/>
            <person name="Tu Z."/>
            <person name="Wang J.J."/>
            <person name="Wang S."/>
            <person name="Richards S."/>
            <person name="Song H."/>
            <person name="Zhang L."/>
            <person name="Sodergren E."/>
            <person name="Werner D."/>
            <person name="Stanke M."/>
            <person name="Morgenstern B."/>
            <person name="Solovyev V."/>
            <person name="Kosarev P."/>
            <person name="Brown G."/>
            <person name="Chen H.C."/>
            <person name="Ermolaeva O."/>
            <person name="Hlavina W."/>
            <person name="Kapustin Y."/>
            <person name="Kiryutin B."/>
            <person name="Kitts P."/>
            <person name="Maglott D."/>
            <person name="Pruitt K."/>
            <person name="Sapojnikov V."/>
            <person name="Souvorov A."/>
            <person name="Mackey A.J."/>
            <person name="Waterhouse R.M."/>
            <person name="Wyder S."/>
            <person name="Zdobnov E.M."/>
            <person name="Zdobnov E.M."/>
            <person name="Wyder S."/>
            <person name="Kriventseva E.V."/>
            <person name="Kadowaki T."/>
            <person name="Bork P."/>
            <person name="Aranda M."/>
            <person name="Bao R."/>
            <person name="Beermann A."/>
            <person name="Berns N."/>
            <person name="Bolognesi R."/>
            <person name="Bonneton F."/>
            <person name="Bopp D."/>
            <person name="Brown S.J."/>
            <person name="Bucher G."/>
            <person name="Butts T."/>
            <person name="Chaumot A."/>
            <person name="Denell R.E."/>
            <person name="Ferrier D.E."/>
            <person name="Friedrich M."/>
            <person name="Gordon C.M."/>
            <person name="Jindra M."/>
            <person name="Klingler M."/>
            <person name="Lan Q."/>
            <person name="Lattorff H.M."/>
            <person name="Laudet V."/>
            <person name="von Levetsow C."/>
            <person name="Liu Z."/>
            <person name="Lutz R."/>
            <person name="Lynch J.A."/>
            <person name="da Fonseca R.N."/>
            <person name="Posnien N."/>
            <person name="Reuter R."/>
            <person name="Roth S."/>
            <person name="Savard J."/>
            <person name="Schinko J.B."/>
            <person name="Schmitt C."/>
            <person name="Schoppmeier M."/>
            <person name="Schroder R."/>
            <person name="Shippy T.D."/>
            <person name="Simonnet F."/>
            <person name="Marques-Souza H."/>
            <person name="Tautz D."/>
            <person name="Tomoyasu Y."/>
            <person name="Trauner J."/>
            <person name="Van der Zee M."/>
            <person name="Vervoort M."/>
            <person name="Wittkopp N."/>
            <person name="Wimmer E.A."/>
            <person name="Yang X."/>
            <person name="Jones A.K."/>
            <person name="Sattelle D.B."/>
            <person name="Ebert P.R."/>
            <person name="Nelson D."/>
            <person name="Scott J.G."/>
            <person name="Beeman R.W."/>
            <person name="Muthukrishnan S."/>
            <person name="Kramer K.J."/>
            <person name="Arakane Y."/>
            <person name="Beeman R.W."/>
            <person name="Zhu Q."/>
            <person name="Hogenkamp D."/>
            <person name="Dixit R."/>
            <person name="Oppert B."/>
            <person name="Jiang H."/>
            <person name="Zou Z."/>
            <person name="Marshall J."/>
            <person name="Elpidina E."/>
            <person name="Vinokurov K."/>
            <person name="Oppert C."/>
            <person name="Zou Z."/>
            <person name="Evans J."/>
            <person name="Lu Z."/>
            <person name="Zhao P."/>
            <person name="Sumathipala N."/>
            <person name="Altincicek B."/>
            <person name="Vilcinskas A."/>
            <person name="Williams M."/>
            <person name="Hultmark D."/>
            <person name="Hetru C."/>
            <person name="Jiang H."/>
            <person name="Grimmelikhuijzen C.J."/>
            <person name="Hauser F."/>
            <person name="Cazzamali G."/>
            <person name="Williamson M."/>
            <person name="Park Y."/>
            <person name="Li B."/>
            <person name="Tanaka Y."/>
            <person name="Predel R."/>
            <person name="Neupert S."/>
            <person name="Schachtner J."/>
            <person name="Verleyen P."/>
            <person name="Raible F."/>
            <person name="Bork P."/>
            <person name="Friedrich M."/>
            <person name="Walden K.K."/>
            <person name="Robertson H.M."/>
            <person name="Angeli S."/>
            <person name="Foret S."/>
            <person name="Bucher G."/>
            <person name="Schuetz S."/>
            <person name="Maleszka R."/>
            <person name="Wimmer E.A."/>
            <person name="Beeman R.W."/>
            <person name="Lorenzen M."/>
            <person name="Tomoyasu Y."/>
            <person name="Miller S.C."/>
            <person name="Grossmann D."/>
            <person name="Bucher G."/>
        </authorList>
    </citation>
    <scope>NUCLEOTIDE SEQUENCE [LARGE SCALE GENOMIC DNA]</scope>
    <source>
        <strain evidence="2 3">Georgia GA2</strain>
    </source>
</reference>
<dbReference type="AlphaFoldDB" id="D2A1B0"/>
<proteinExistence type="predicted"/>
<dbReference type="HOGENOM" id="CLU_1588605_0_0_1"/>
<protein>
    <submittedName>
        <fullName evidence="2">Uncharacterized protein</fullName>
    </submittedName>
</protein>
<dbReference type="EMBL" id="KQ971338">
    <property type="protein sequence ID" value="EFA01557.1"/>
    <property type="molecule type" value="Genomic_DNA"/>
</dbReference>
<feature type="region of interest" description="Disordered" evidence="1">
    <location>
        <begin position="83"/>
        <end position="124"/>
    </location>
</feature>
<evidence type="ECO:0000313" key="2">
    <source>
        <dbReference type="EMBL" id="EFA01557.1"/>
    </source>
</evidence>
<gene>
    <name evidence="2" type="primary">GLEAN_07118</name>
    <name evidence="2" type="ORF">TcasGA2_TC007118</name>
</gene>
<reference evidence="2 3" key="2">
    <citation type="journal article" date="2010" name="Nucleic Acids Res.">
        <title>BeetleBase in 2010: revisions to provide comprehensive genomic information for Tribolium castaneum.</title>
        <authorList>
            <person name="Kim H.S."/>
            <person name="Murphy T."/>
            <person name="Xia J."/>
            <person name="Caragea D."/>
            <person name="Park Y."/>
            <person name="Beeman R.W."/>
            <person name="Lorenzen M.D."/>
            <person name="Butcher S."/>
            <person name="Manak J.R."/>
            <person name="Brown S.J."/>
        </authorList>
    </citation>
    <scope>GENOME REANNOTATION</scope>
    <source>
        <strain evidence="2 3">Georgia GA2</strain>
    </source>
</reference>
<sequence length="168" mass="18328">MELLTVVELKTSQYLDTALLNGRSARGRNEMTRLQGDVKIFENTGSLFVLVLTYLVVIYGEDVLFEHRSVVFFARAFAPERSGVASGEPAGKAPTPGAYMRSSIPSYGPERYEPTNTDPETAALSPKASANTTHALGPLATQHLWSRTGHGPPTPSDMRRVRLVVPQV</sequence>
<dbReference type="InParanoid" id="D2A1B0"/>
<accession>D2A1B0</accession>
<dbReference type="Proteomes" id="UP000007266">
    <property type="component" value="Linkage group 4"/>
</dbReference>
<organism evidence="2 3">
    <name type="scientific">Tribolium castaneum</name>
    <name type="common">Red flour beetle</name>
    <dbReference type="NCBI Taxonomy" id="7070"/>
    <lineage>
        <taxon>Eukaryota</taxon>
        <taxon>Metazoa</taxon>
        <taxon>Ecdysozoa</taxon>
        <taxon>Arthropoda</taxon>
        <taxon>Hexapoda</taxon>
        <taxon>Insecta</taxon>
        <taxon>Pterygota</taxon>
        <taxon>Neoptera</taxon>
        <taxon>Endopterygota</taxon>
        <taxon>Coleoptera</taxon>
        <taxon>Polyphaga</taxon>
        <taxon>Cucujiformia</taxon>
        <taxon>Tenebrionidae</taxon>
        <taxon>Tenebrionidae incertae sedis</taxon>
        <taxon>Tribolium</taxon>
    </lineage>
</organism>
<evidence type="ECO:0000256" key="1">
    <source>
        <dbReference type="SAM" id="MobiDB-lite"/>
    </source>
</evidence>
<evidence type="ECO:0000313" key="3">
    <source>
        <dbReference type="Proteomes" id="UP000007266"/>
    </source>
</evidence>